<dbReference type="EC" id="2.7.7.48" evidence="4"/>
<evidence type="ECO:0000313" key="18">
    <source>
        <dbReference type="EMBL" id="AMR73386.1"/>
    </source>
</evidence>
<evidence type="ECO:0000256" key="4">
    <source>
        <dbReference type="ARBA" id="ARBA00012494"/>
    </source>
</evidence>
<dbReference type="Pfam" id="PF15518">
    <property type="entry name" value="L_protein_N"/>
    <property type="match status" value="1"/>
</dbReference>
<reference evidence="18" key="1">
    <citation type="journal article" date="2016" name="Virol Rep">
        <title>Newly characterized arboviruses of northern Australia.</title>
        <authorList>
            <person name="Huang B."/>
            <person name="Allcock R."/>
            <person name="Warrilow D."/>
        </authorList>
    </citation>
    <scope>NUCLEOTIDE SEQUENCE</scope>
    <source>
        <strain evidence="18">CSIRO 148</strain>
    </source>
</reference>
<dbReference type="GO" id="GO:0016787">
    <property type="term" value="F:hydrolase activity"/>
    <property type="evidence" value="ECO:0007669"/>
    <property type="project" value="UniProtKB-KW"/>
</dbReference>
<keyword evidence="12" id="KW-0693">Viral RNA replication</keyword>
<keyword evidence="8" id="KW-0548">Nucleotidyltransferase</keyword>
<dbReference type="InterPro" id="IPR029124">
    <property type="entry name" value="L_protein_N"/>
</dbReference>
<comment type="cofactor">
    <cofactor evidence="2">
        <name>Mg(2+)</name>
        <dbReference type="ChEBI" id="CHEBI:18420"/>
    </cofactor>
</comment>
<comment type="cofactor">
    <cofactor evidence="1">
        <name>Mn(2+)</name>
        <dbReference type="ChEBI" id="CHEBI:29035"/>
    </cofactor>
</comment>
<protein>
    <recommendedName>
        <fullName evidence="5">RNA-directed RNA polymerase L</fullName>
        <ecNumber evidence="4">2.7.7.48</ecNumber>
    </recommendedName>
    <alternativeName>
        <fullName evidence="13">Large structural protein</fullName>
    </alternativeName>
    <alternativeName>
        <fullName evidence="15">Replicase</fullName>
    </alternativeName>
    <alternativeName>
        <fullName evidence="14">Transcriptase</fullName>
    </alternativeName>
</protein>
<keyword evidence="10" id="KW-0378">Hydrolase</keyword>
<keyword evidence="6 18" id="KW-0696">RNA-directed RNA polymerase</keyword>
<dbReference type="NCBIfam" id="TIGR04202">
    <property type="entry name" value="capSnatchArena"/>
    <property type="match status" value="1"/>
</dbReference>
<dbReference type="GO" id="GO:0003968">
    <property type="term" value="F:RNA-directed RNA polymerase activity"/>
    <property type="evidence" value="ECO:0007669"/>
    <property type="project" value="UniProtKB-KW"/>
</dbReference>
<evidence type="ECO:0000256" key="13">
    <source>
        <dbReference type="ARBA" id="ARBA00030285"/>
    </source>
</evidence>
<keyword evidence="11" id="KW-0460">Magnesium</keyword>
<sequence>NREFCEATGLIFMNDVPSLDICLEVLGPDQASKVRYCTPDNYFIDNGKVYIVDFKVSVDDNSSRETRQKYESIFGDVFIPNGILFEIVIIRLDPIRRNVIIDSPNFQQLLGNYQLDIDINWYNNLKDLLYDKFKDDERFLEIISHGEFTLTLPWIEDETQELFDHPIYIEFIESMPEEERNVFINAVNHRTFGSEKWNEFLKVTMRKYEKQYNAYIKSESKRMFDMDGNYPKPSKDEISMGWNDMVLRIRKERTMLNSISKEKPSFHFIWTSPDKTESNENIPKILRLSKKLQKIDTEDRIGNCYKCLGMLMDFSQDVDGYISYCNNLKAEARSKSKK</sequence>
<feature type="domain" description="RNA-directed RNA polymerase L N-terminal" evidence="17">
    <location>
        <begin position="2"/>
        <end position="141"/>
    </location>
</feature>
<accession>A0A142J8E7</accession>
<evidence type="ECO:0000256" key="6">
    <source>
        <dbReference type="ARBA" id="ARBA00022484"/>
    </source>
</evidence>
<evidence type="ECO:0000256" key="16">
    <source>
        <dbReference type="ARBA" id="ARBA00048744"/>
    </source>
</evidence>
<evidence type="ECO:0000256" key="8">
    <source>
        <dbReference type="ARBA" id="ARBA00022695"/>
    </source>
</evidence>
<feature type="non-terminal residue" evidence="18">
    <location>
        <position position="338"/>
    </location>
</feature>
<evidence type="ECO:0000256" key="7">
    <source>
        <dbReference type="ARBA" id="ARBA00022679"/>
    </source>
</evidence>
<evidence type="ECO:0000256" key="15">
    <source>
        <dbReference type="ARBA" id="ARBA00031012"/>
    </source>
</evidence>
<comment type="catalytic activity">
    <reaction evidence="16">
        <text>RNA(n) + a ribonucleoside 5'-triphosphate = RNA(n+1) + diphosphate</text>
        <dbReference type="Rhea" id="RHEA:21248"/>
        <dbReference type="Rhea" id="RHEA-COMP:14527"/>
        <dbReference type="Rhea" id="RHEA-COMP:17342"/>
        <dbReference type="ChEBI" id="CHEBI:33019"/>
        <dbReference type="ChEBI" id="CHEBI:61557"/>
        <dbReference type="ChEBI" id="CHEBI:140395"/>
        <dbReference type="EC" id="2.7.7.48"/>
    </reaction>
</comment>
<comment type="subcellular location">
    <subcellularLocation>
        <location evidence="3">Host cell</location>
    </subcellularLocation>
</comment>
<dbReference type="GO" id="GO:0000166">
    <property type="term" value="F:nucleotide binding"/>
    <property type="evidence" value="ECO:0007669"/>
    <property type="project" value="UniProtKB-KW"/>
</dbReference>
<feature type="non-terminal residue" evidence="18">
    <location>
        <position position="1"/>
    </location>
</feature>
<evidence type="ECO:0000256" key="5">
    <source>
        <dbReference type="ARBA" id="ARBA00018602"/>
    </source>
</evidence>
<dbReference type="Gene3D" id="3.40.91.60">
    <property type="match status" value="1"/>
</dbReference>
<evidence type="ECO:0000256" key="11">
    <source>
        <dbReference type="ARBA" id="ARBA00022842"/>
    </source>
</evidence>
<evidence type="ECO:0000256" key="9">
    <source>
        <dbReference type="ARBA" id="ARBA00022741"/>
    </source>
</evidence>
<proteinExistence type="predicted"/>
<name>A0A142J8E7_9VIRU</name>
<evidence type="ECO:0000256" key="3">
    <source>
        <dbReference type="ARBA" id="ARBA00004340"/>
    </source>
</evidence>
<evidence type="ECO:0000256" key="14">
    <source>
        <dbReference type="ARBA" id="ARBA00030436"/>
    </source>
</evidence>
<evidence type="ECO:0000256" key="2">
    <source>
        <dbReference type="ARBA" id="ARBA00001946"/>
    </source>
</evidence>
<organism evidence="18">
    <name type="scientific">Belmont virus</name>
    <dbReference type="NCBI Taxonomy" id="1819302"/>
    <lineage>
        <taxon>Viruses</taxon>
        <taxon>Riboviria</taxon>
        <taxon>Orthornavirae</taxon>
        <taxon>Negarnaviricota</taxon>
        <taxon>Polyploviricotina</taxon>
        <taxon>Bunyaviricetes</taxon>
        <taxon>Elliovirales</taxon>
        <taxon>Peribunyaviridae</taxon>
        <taxon>Orthobunyavirus</taxon>
        <taxon>Orthobunyavirus belmontense</taxon>
    </lineage>
</organism>
<evidence type="ECO:0000259" key="17">
    <source>
        <dbReference type="Pfam" id="PF15518"/>
    </source>
</evidence>
<evidence type="ECO:0000256" key="12">
    <source>
        <dbReference type="ARBA" id="ARBA00022953"/>
    </source>
</evidence>
<keyword evidence="7" id="KW-0808">Transferase</keyword>
<dbReference type="GO" id="GO:0043657">
    <property type="term" value="C:host cell"/>
    <property type="evidence" value="ECO:0007669"/>
    <property type="project" value="UniProtKB-SubCell"/>
</dbReference>
<keyword evidence="9" id="KW-0547">Nucleotide-binding</keyword>
<evidence type="ECO:0000256" key="1">
    <source>
        <dbReference type="ARBA" id="ARBA00001936"/>
    </source>
</evidence>
<dbReference type="EMBL" id="KT720482">
    <property type="protein sequence ID" value="AMR73386.1"/>
    <property type="molecule type" value="Viral_cRNA"/>
</dbReference>
<evidence type="ECO:0000256" key="10">
    <source>
        <dbReference type="ARBA" id="ARBA00022801"/>
    </source>
</evidence>
<dbReference type="InterPro" id="IPR048006">
    <property type="entry name" value="CapSnatch_bunyavir"/>
</dbReference>